<gene>
    <name evidence="2" type="ORF">EGW08_021355</name>
</gene>
<evidence type="ECO:0000313" key="3">
    <source>
        <dbReference type="Proteomes" id="UP000271974"/>
    </source>
</evidence>
<evidence type="ECO:0000313" key="2">
    <source>
        <dbReference type="EMBL" id="RUS70883.1"/>
    </source>
</evidence>
<reference evidence="2 3" key="1">
    <citation type="submission" date="2019-01" db="EMBL/GenBank/DDBJ databases">
        <title>A draft genome assembly of the solar-powered sea slug Elysia chlorotica.</title>
        <authorList>
            <person name="Cai H."/>
            <person name="Li Q."/>
            <person name="Fang X."/>
            <person name="Li J."/>
            <person name="Curtis N.E."/>
            <person name="Altenburger A."/>
            <person name="Shibata T."/>
            <person name="Feng M."/>
            <person name="Maeda T."/>
            <person name="Schwartz J.A."/>
            <person name="Shigenobu S."/>
            <person name="Lundholm N."/>
            <person name="Nishiyama T."/>
            <person name="Yang H."/>
            <person name="Hasebe M."/>
            <person name="Li S."/>
            <person name="Pierce S.K."/>
            <person name="Wang J."/>
        </authorList>
    </citation>
    <scope>NUCLEOTIDE SEQUENCE [LARGE SCALE GENOMIC DNA]</scope>
    <source>
        <strain evidence="2">EC2010</strain>
        <tissue evidence="2">Whole organism of an adult</tissue>
    </source>
</reference>
<keyword evidence="1" id="KW-1133">Transmembrane helix</keyword>
<dbReference type="Proteomes" id="UP000271974">
    <property type="component" value="Unassembled WGS sequence"/>
</dbReference>
<dbReference type="AlphaFoldDB" id="A0A3S0Z530"/>
<feature type="transmembrane region" description="Helical" evidence="1">
    <location>
        <begin position="186"/>
        <end position="205"/>
    </location>
</feature>
<dbReference type="EMBL" id="RQTK01001314">
    <property type="protein sequence ID" value="RUS70883.1"/>
    <property type="molecule type" value="Genomic_DNA"/>
</dbReference>
<keyword evidence="1" id="KW-0812">Transmembrane</keyword>
<accession>A0A3S0Z530</accession>
<comment type="caution">
    <text evidence="2">The sequence shown here is derived from an EMBL/GenBank/DDBJ whole genome shotgun (WGS) entry which is preliminary data.</text>
</comment>
<evidence type="ECO:0000256" key="1">
    <source>
        <dbReference type="SAM" id="Phobius"/>
    </source>
</evidence>
<feature type="transmembrane region" description="Helical" evidence="1">
    <location>
        <begin position="137"/>
        <end position="159"/>
    </location>
</feature>
<organism evidence="2 3">
    <name type="scientific">Elysia chlorotica</name>
    <name type="common">Eastern emerald elysia</name>
    <name type="synonym">Sea slug</name>
    <dbReference type="NCBI Taxonomy" id="188477"/>
    <lineage>
        <taxon>Eukaryota</taxon>
        <taxon>Metazoa</taxon>
        <taxon>Spiralia</taxon>
        <taxon>Lophotrochozoa</taxon>
        <taxon>Mollusca</taxon>
        <taxon>Gastropoda</taxon>
        <taxon>Heterobranchia</taxon>
        <taxon>Euthyneura</taxon>
        <taxon>Panpulmonata</taxon>
        <taxon>Sacoglossa</taxon>
        <taxon>Placobranchoidea</taxon>
        <taxon>Plakobranchidae</taxon>
        <taxon>Elysia</taxon>
    </lineage>
</organism>
<protein>
    <submittedName>
        <fullName evidence="2">Uncharacterized protein</fullName>
    </submittedName>
</protein>
<keyword evidence="1" id="KW-0472">Membrane</keyword>
<sequence>MATQQPLLPTRIPQGPAVETLASLKGQETNPIYQPYAHQGKRFDLTPSIASKVAGPIGYLPHTCARCGHDLRYMHQPEQEHEADTPRHALSLVERLDFLMPSYTEISDCQRYVVLVLFCFTVKYFETPAPLDYTEMPNYGTCAMLTLMSFTGTGVYGLFKYWQSQSMKKSGRYTKALKAARAARDAALLALGTGISLCITAVAIVKSS</sequence>
<keyword evidence="3" id="KW-1185">Reference proteome</keyword>
<name>A0A3S0Z530_ELYCH</name>
<proteinExistence type="predicted"/>